<feature type="signal peptide" evidence="2">
    <location>
        <begin position="1"/>
        <end position="25"/>
    </location>
</feature>
<proteinExistence type="predicted"/>
<protein>
    <submittedName>
        <fullName evidence="3">CpaD family pilus assembly protein</fullName>
    </submittedName>
</protein>
<dbReference type="Proteomes" id="UP001597263">
    <property type="component" value="Unassembled WGS sequence"/>
</dbReference>
<evidence type="ECO:0000313" key="4">
    <source>
        <dbReference type="Proteomes" id="UP001597263"/>
    </source>
</evidence>
<evidence type="ECO:0000256" key="1">
    <source>
        <dbReference type="SAM" id="MobiDB-lite"/>
    </source>
</evidence>
<reference evidence="4" key="1">
    <citation type="journal article" date="2019" name="Int. J. Syst. Evol. Microbiol.">
        <title>The Global Catalogue of Microorganisms (GCM) 10K type strain sequencing project: providing services to taxonomists for standard genome sequencing and annotation.</title>
        <authorList>
            <consortium name="The Broad Institute Genomics Platform"/>
            <consortium name="The Broad Institute Genome Sequencing Center for Infectious Disease"/>
            <person name="Wu L."/>
            <person name="Ma J."/>
        </authorList>
    </citation>
    <scope>NUCLEOTIDE SEQUENCE [LARGE SCALE GENOMIC DNA]</scope>
    <source>
        <strain evidence="4">CCUG 49584</strain>
    </source>
</reference>
<accession>A0ABW3V7A8</accession>
<dbReference type="NCBIfam" id="TIGR02522">
    <property type="entry name" value="pilus_cpaD"/>
    <property type="match status" value="1"/>
</dbReference>
<name>A0ABW3V7A8_9HYPH</name>
<comment type="caution">
    <text evidence="3">The sequence shown here is derived from an EMBL/GenBank/DDBJ whole genome shotgun (WGS) entry which is preliminary data.</text>
</comment>
<dbReference type="InterPro" id="IPR013361">
    <property type="entry name" value="Pilus_CpaD"/>
</dbReference>
<dbReference type="PROSITE" id="PS51257">
    <property type="entry name" value="PROKAR_LIPOPROTEIN"/>
    <property type="match status" value="1"/>
</dbReference>
<sequence length="249" mass="27048">MQKKHFQPSRTMLISGSLFITMALAGCANTHHVTVGSIPDDYRTNHPITIQEREKTADIPVSRNDKKLSLTQRSIVQNSVDGYRRQGSGMVFILLPEGSANQTAAYRISTDIAAILRQGGVLASNIATQSYQVNNPQVSAPVRISYYAMTAATGPCGRWPDDMLNTAENKHYADFGCATQANLAAQVANPADFLGPRATAPLNGTRNDRILSGASKDSPDNGYDNISPSLSKVWAEERSKIVEYTTKSQ</sequence>
<dbReference type="EMBL" id="JBHTMA010000040">
    <property type="protein sequence ID" value="MFD1228176.1"/>
    <property type="molecule type" value="Genomic_DNA"/>
</dbReference>
<keyword evidence="4" id="KW-1185">Reference proteome</keyword>
<gene>
    <name evidence="3" type="ORF">ACFQ35_13610</name>
</gene>
<evidence type="ECO:0000256" key="2">
    <source>
        <dbReference type="SAM" id="SignalP"/>
    </source>
</evidence>
<organism evidence="3 4">
    <name type="scientific">Pseudochrobactrum kiredjianiae</name>
    <dbReference type="NCBI Taxonomy" id="386305"/>
    <lineage>
        <taxon>Bacteria</taxon>
        <taxon>Pseudomonadati</taxon>
        <taxon>Pseudomonadota</taxon>
        <taxon>Alphaproteobacteria</taxon>
        <taxon>Hyphomicrobiales</taxon>
        <taxon>Brucellaceae</taxon>
        <taxon>Pseudochrobactrum</taxon>
    </lineage>
</organism>
<keyword evidence="2" id="KW-0732">Signal</keyword>
<dbReference type="RefSeq" id="WP_289384571.1">
    <property type="nucleotide sequence ID" value="NZ_JAUCBM010000001.1"/>
</dbReference>
<dbReference type="InterPro" id="IPR019027">
    <property type="entry name" value="Pilus_biogenesis_CpaD-related"/>
</dbReference>
<feature type="region of interest" description="Disordered" evidence="1">
    <location>
        <begin position="198"/>
        <end position="228"/>
    </location>
</feature>
<evidence type="ECO:0000313" key="3">
    <source>
        <dbReference type="EMBL" id="MFD1228176.1"/>
    </source>
</evidence>
<feature type="chain" id="PRO_5046597319" evidence="2">
    <location>
        <begin position="26"/>
        <end position="249"/>
    </location>
</feature>
<dbReference type="Pfam" id="PF09476">
    <property type="entry name" value="Pilus_CpaD"/>
    <property type="match status" value="1"/>
</dbReference>